<evidence type="ECO:0000313" key="2">
    <source>
        <dbReference type="EMBL" id="MBB3193981.1"/>
    </source>
</evidence>
<comment type="caution">
    <text evidence="2">The sequence shown here is derived from an EMBL/GenBank/DDBJ whole genome shotgun (WGS) entry which is preliminary data.</text>
</comment>
<accession>A0ABR6GQK0</accession>
<proteinExistence type="predicted"/>
<dbReference type="Proteomes" id="UP000574369">
    <property type="component" value="Unassembled WGS sequence"/>
</dbReference>
<name>A0ABR6GQK0_9BURK</name>
<keyword evidence="3" id="KW-1185">Reference proteome</keyword>
<dbReference type="EMBL" id="JACHXO010000002">
    <property type="protein sequence ID" value="MBB3193981.1"/>
    <property type="molecule type" value="Genomic_DNA"/>
</dbReference>
<sequence>MSETIEVADELIDRADIKDGKAVVQFSKTEAALAELRQRHGGVQFDLTTTAGDKAARAARLELVTLRTDLEKKRQAFKAPVLEMGKVIDAQAKRITGEILELEQPIDAQIKAEEARKEAIRAEKARIEAERVAAHRAAIEKIRACLTRAQGLPSERVRNAVAAVEGIEIDPAAWEDFAEEAATARTETLTSLKVLLEQTEAKEAEAERQRQVAEEQARIAREQAEAAERLAEQQRQIAAQQAALEAERLAKQRLADEFAARVTGRFAEFDRLLTFTEQTSSATINAALLLASSNAPSVDTFGDRLGEAQKKHALVLEHLQAALPGALRREEAEETARLAREAEAQAALQAAEAAAAAAAEATASRAAIVPVAEAVTQVRQPTATLVEEPTLRIADINAAIKPFSIDAAGMASLGLQGTKRGAAMLFKRSDLIRLTDLGADLLLTAGTAASLEKAA</sequence>
<gene>
    <name evidence="2" type="ORF">FHS28_001366</name>
</gene>
<reference evidence="2 3" key="1">
    <citation type="submission" date="2020-08" db="EMBL/GenBank/DDBJ databases">
        <title>Genomic Encyclopedia of Type Strains, Phase III (KMG-III): the genomes of soil and plant-associated and newly described type strains.</title>
        <authorList>
            <person name="Whitman W."/>
        </authorList>
    </citation>
    <scope>NUCLEOTIDE SEQUENCE [LARGE SCALE GENOMIC DNA]</scope>
    <source>
        <strain evidence="2 3">CECT 7247</strain>
    </source>
</reference>
<evidence type="ECO:0008006" key="4">
    <source>
        <dbReference type="Google" id="ProtNLM"/>
    </source>
</evidence>
<keyword evidence="1" id="KW-0175">Coiled coil</keyword>
<evidence type="ECO:0000256" key="1">
    <source>
        <dbReference type="SAM" id="Coils"/>
    </source>
</evidence>
<protein>
    <recommendedName>
        <fullName evidence="4">DUF1351 domain-containing protein</fullName>
    </recommendedName>
</protein>
<organism evidence="2 3">
    <name type="scientific">Roseateles terrae</name>
    <dbReference type="NCBI Taxonomy" id="431060"/>
    <lineage>
        <taxon>Bacteria</taxon>
        <taxon>Pseudomonadati</taxon>
        <taxon>Pseudomonadota</taxon>
        <taxon>Betaproteobacteria</taxon>
        <taxon>Burkholderiales</taxon>
        <taxon>Sphaerotilaceae</taxon>
        <taxon>Roseateles</taxon>
    </lineage>
</organism>
<dbReference type="RefSeq" id="WP_088449873.1">
    <property type="nucleotide sequence ID" value="NZ_JACHXO010000002.1"/>
</dbReference>
<evidence type="ECO:0000313" key="3">
    <source>
        <dbReference type="Proteomes" id="UP000574369"/>
    </source>
</evidence>
<feature type="coiled-coil region" evidence="1">
    <location>
        <begin position="189"/>
        <end position="257"/>
    </location>
</feature>